<accession>A0A9W8MCS4</accession>
<gene>
    <name evidence="2" type="ORF">H1R20_g12712</name>
</gene>
<feature type="region of interest" description="Disordered" evidence="1">
    <location>
        <begin position="77"/>
        <end position="97"/>
    </location>
</feature>
<evidence type="ECO:0000256" key="1">
    <source>
        <dbReference type="SAM" id="MobiDB-lite"/>
    </source>
</evidence>
<dbReference type="AlphaFoldDB" id="A0A9W8MCS4"/>
<proteinExistence type="predicted"/>
<evidence type="ECO:0000313" key="2">
    <source>
        <dbReference type="EMBL" id="KAJ2924383.1"/>
    </source>
</evidence>
<sequence length="190" mass="20887">MNEEYAAALEASSSSQSGSDSNEYTLTPCKNSKQTDSRRAQSSSHSYSSKLFELELSPIFEDAPILSSSGGLVFPDDSANPRELAPANPELASNSKEDCGAIYDSSESSYGELMEIKTFGSAGCEMHRRVHEYGQSLERYGTSTEEGGDAEEYNERSYESQLLDPGSFEGRLFFDLYQALKMLKEISVCL</sequence>
<organism evidence="2 3">
    <name type="scientific">Candolleomyces eurysporus</name>
    <dbReference type="NCBI Taxonomy" id="2828524"/>
    <lineage>
        <taxon>Eukaryota</taxon>
        <taxon>Fungi</taxon>
        <taxon>Dikarya</taxon>
        <taxon>Basidiomycota</taxon>
        <taxon>Agaricomycotina</taxon>
        <taxon>Agaricomycetes</taxon>
        <taxon>Agaricomycetidae</taxon>
        <taxon>Agaricales</taxon>
        <taxon>Agaricineae</taxon>
        <taxon>Psathyrellaceae</taxon>
        <taxon>Candolleomyces</taxon>
    </lineage>
</organism>
<feature type="compositionally biased region" description="Low complexity" evidence="1">
    <location>
        <begin position="1"/>
        <end position="23"/>
    </location>
</feature>
<dbReference type="EMBL" id="JANBPK010001225">
    <property type="protein sequence ID" value="KAJ2924383.1"/>
    <property type="molecule type" value="Genomic_DNA"/>
</dbReference>
<feature type="non-terminal residue" evidence="2">
    <location>
        <position position="1"/>
    </location>
</feature>
<feature type="region of interest" description="Disordered" evidence="1">
    <location>
        <begin position="1"/>
        <end position="47"/>
    </location>
</feature>
<comment type="caution">
    <text evidence="2">The sequence shown here is derived from an EMBL/GenBank/DDBJ whole genome shotgun (WGS) entry which is preliminary data.</text>
</comment>
<dbReference type="OrthoDB" id="3070641at2759"/>
<name>A0A9W8MCS4_9AGAR</name>
<dbReference type="Proteomes" id="UP001140091">
    <property type="component" value="Unassembled WGS sequence"/>
</dbReference>
<protein>
    <submittedName>
        <fullName evidence="2">Uncharacterized protein</fullName>
    </submittedName>
</protein>
<reference evidence="2" key="1">
    <citation type="submission" date="2022-06" db="EMBL/GenBank/DDBJ databases">
        <title>Genome Sequence of Candolleomyces eurysporus.</title>
        <authorList>
            <person name="Buettner E."/>
        </authorList>
    </citation>
    <scope>NUCLEOTIDE SEQUENCE</scope>
    <source>
        <strain evidence="2">VTCC 930004</strain>
    </source>
</reference>
<keyword evidence="3" id="KW-1185">Reference proteome</keyword>
<evidence type="ECO:0000313" key="3">
    <source>
        <dbReference type="Proteomes" id="UP001140091"/>
    </source>
</evidence>